<proteinExistence type="predicted"/>
<dbReference type="OrthoDB" id="6224314at2759"/>
<evidence type="ECO:0000313" key="2">
    <source>
        <dbReference type="Proteomes" id="UP000286415"/>
    </source>
</evidence>
<dbReference type="EMBL" id="NIRI02000042">
    <property type="protein sequence ID" value="KAG5448211.1"/>
    <property type="molecule type" value="Genomic_DNA"/>
</dbReference>
<reference evidence="1 2" key="2">
    <citation type="journal article" date="2021" name="Genomics">
        <title>High-quality reference genome for Clonorchis sinensis.</title>
        <authorList>
            <person name="Young N.D."/>
            <person name="Stroehlein A.J."/>
            <person name="Kinkar L."/>
            <person name="Wang T."/>
            <person name="Sohn W.M."/>
            <person name="Chang B.C.H."/>
            <person name="Kaur P."/>
            <person name="Weisz D."/>
            <person name="Dudchenko O."/>
            <person name="Aiden E.L."/>
            <person name="Korhonen P.K."/>
            <person name="Gasser R.B."/>
        </authorList>
    </citation>
    <scope>NUCLEOTIDE SEQUENCE [LARGE SCALE GENOMIC DNA]</scope>
    <source>
        <strain evidence="1">Cs-k2</strain>
    </source>
</reference>
<dbReference type="AlphaFoldDB" id="A0A419QGR1"/>
<dbReference type="InParanoid" id="A0A419QGR1"/>
<reference evidence="1 2" key="1">
    <citation type="journal article" date="2018" name="Biotechnol. Adv.">
        <title>Improved genomic resources and new bioinformatic workflow for the carcinogenic parasite Clonorchis sinensis: Biotechnological implications.</title>
        <authorList>
            <person name="Wang D."/>
            <person name="Korhonen P.K."/>
            <person name="Gasser R.B."/>
            <person name="Young N.D."/>
        </authorList>
    </citation>
    <scope>NUCLEOTIDE SEQUENCE [LARGE SCALE GENOMIC DNA]</scope>
    <source>
        <strain evidence="1">Cs-k2</strain>
    </source>
</reference>
<protein>
    <submittedName>
        <fullName evidence="1">Uncharacterized protein</fullName>
    </submittedName>
</protein>
<name>A0A419QGR1_CLOSI</name>
<evidence type="ECO:0000313" key="1">
    <source>
        <dbReference type="EMBL" id="KAG5448211.1"/>
    </source>
</evidence>
<organism evidence="1 2">
    <name type="scientific">Clonorchis sinensis</name>
    <name type="common">Chinese liver fluke</name>
    <dbReference type="NCBI Taxonomy" id="79923"/>
    <lineage>
        <taxon>Eukaryota</taxon>
        <taxon>Metazoa</taxon>
        <taxon>Spiralia</taxon>
        <taxon>Lophotrochozoa</taxon>
        <taxon>Platyhelminthes</taxon>
        <taxon>Trematoda</taxon>
        <taxon>Digenea</taxon>
        <taxon>Opisthorchiida</taxon>
        <taxon>Opisthorchiata</taxon>
        <taxon>Opisthorchiidae</taxon>
        <taxon>Clonorchis</taxon>
    </lineage>
</organism>
<gene>
    <name evidence="1" type="ORF">CSKR_105716</name>
</gene>
<comment type="caution">
    <text evidence="1">The sequence shown here is derived from an EMBL/GenBank/DDBJ whole genome shotgun (WGS) entry which is preliminary data.</text>
</comment>
<keyword evidence="2" id="KW-1185">Reference proteome</keyword>
<dbReference type="Proteomes" id="UP000286415">
    <property type="component" value="Unassembled WGS sequence"/>
</dbReference>
<sequence>MIRAATNKCYEGVIPKAKCGIKHGSLQKLLSRCKQCSGCMRKVNKCQYIRLTSGRFASCSTAQSLARSLERKLGL</sequence>
<accession>A0A419QGR1</accession>